<gene>
    <name evidence="1" type="ORF">LTR77_004783</name>
</gene>
<accession>A0AAV9PDJ1</accession>
<reference evidence="1 2" key="1">
    <citation type="submission" date="2023-08" db="EMBL/GenBank/DDBJ databases">
        <title>Black Yeasts Isolated from many extreme environments.</title>
        <authorList>
            <person name="Coleine C."/>
            <person name="Stajich J.E."/>
            <person name="Selbmann L."/>
        </authorList>
    </citation>
    <scope>NUCLEOTIDE SEQUENCE [LARGE SCALE GENOMIC DNA]</scope>
    <source>
        <strain evidence="1 2">CCFEE 5935</strain>
    </source>
</reference>
<sequence>MAGGKRKSQKCNQQQSQQTSRFFTIAGELRNKIYGALYAPPLSLVCRQIRDEYEGIYEAAALNDPTTYHIHSSNFVCKGAVIEQPGQKQRRGLRLIPPILIENSQRPIIHHVHLANMFDKHRAEMRQVIEGTFLEPSGISHLPRPMPHRVVVQWEHEEL</sequence>
<proteinExistence type="predicted"/>
<comment type="caution">
    <text evidence="1">The sequence shown here is derived from an EMBL/GenBank/DDBJ whole genome shotgun (WGS) entry which is preliminary data.</text>
</comment>
<dbReference type="Proteomes" id="UP001337655">
    <property type="component" value="Unassembled WGS sequence"/>
</dbReference>
<evidence type="ECO:0000313" key="1">
    <source>
        <dbReference type="EMBL" id="KAK5170197.1"/>
    </source>
</evidence>
<keyword evidence="2" id="KW-1185">Reference proteome</keyword>
<protein>
    <submittedName>
        <fullName evidence="1">Uncharacterized protein</fullName>
    </submittedName>
</protein>
<organism evidence="1 2">
    <name type="scientific">Saxophila tyrrhenica</name>
    <dbReference type="NCBI Taxonomy" id="1690608"/>
    <lineage>
        <taxon>Eukaryota</taxon>
        <taxon>Fungi</taxon>
        <taxon>Dikarya</taxon>
        <taxon>Ascomycota</taxon>
        <taxon>Pezizomycotina</taxon>
        <taxon>Dothideomycetes</taxon>
        <taxon>Dothideomycetidae</taxon>
        <taxon>Mycosphaerellales</taxon>
        <taxon>Extremaceae</taxon>
        <taxon>Saxophila</taxon>
    </lineage>
</organism>
<name>A0AAV9PDJ1_9PEZI</name>
<evidence type="ECO:0000313" key="2">
    <source>
        <dbReference type="Proteomes" id="UP001337655"/>
    </source>
</evidence>
<dbReference type="GeneID" id="89926127"/>
<dbReference type="AlphaFoldDB" id="A0AAV9PDJ1"/>
<dbReference type="EMBL" id="JAVRRT010000007">
    <property type="protein sequence ID" value="KAK5170197.1"/>
    <property type="molecule type" value="Genomic_DNA"/>
</dbReference>
<dbReference type="RefSeq" id="XP_064659395.1">
    <property type="nucleotide sequence ID" value="XM_064802034.1"/>
</dbReference>